<name>A0ABT5ZLK0_9ACTN</name>
<sequence>MTRIAGWLRPGGHLVYSVEHPVCTAQHPMTGWPNEHDRTAWPITAYGYESSRSQRWFNTTVTKYHYKLSTHISALTAAGLTLVALDEPQPTHAAVTRQPDLTQHLIRPPLLVVAARKPTT</sequence>
<dbReference type="SUPFAM" id="SSF53335">
    <property type="entry name" value="S-adenosyl-L-methionine-dependent methyltransferases"/>
    <property type="match status" value="1"/>
</dbReference>
<keyword evidence="2" id="KW-1185">Reference proteome</keyword>
<accession>A0ABT5ZLK0</accession>
<organism evidence="1 2">
    <name type="scientific">Streptomyces silvisoli</name>
    <dbReference type="NCBI Taxonomy" id="3034235"/>
    <lineage>
        <taxon>Bacteria</taxon>
        <taxon>Bacillati</taxon>
        <taxon>Actinomycetota</taxon>
        <taxon>Actinomycetes</taxon>
        <taxon>Kitasatosporales</taxon>
        <taxon>Streptomycetaceae</taxon>
        <taxon>Streptomyces</taxon>
    </lineage>
</organism>
<evidence type="ECO:0000313" key="1">
    <source>
        <dbReference type="EMBL" id="MDF3290702.1"/>
    </source>
</evidence>
<reference evidence="1 2" key="1">
    <citation type="submission" date="2023-03" db="EMBL/GenBank/DDBJ databases">
        <title>Draft genome sequence of Streptomyces sp. RB6PN23 isolated from peat swamp forest in Thailand.</title>
        <authorList>
            <person name="Klaysubun C."/>
            <person name="Duangmal K."/>
        </authorList>
    </citation>
    <scope>NUCLEOTIDE SEQUENCE [LARGE SCALE GENOMIC DNA]</scope>
    <source>
        <strain evidence="1 2">RB6PN23</strain>
    </source>
</reference>
<dbReference type="Gene3D" id="3.40.50.150">
    <property type="entry name" value="Vaccinia Virus protein VP39"/>
    <property type="match status" value="1"/>
</dbReference>
<gene>
    <name evidence="1" type="ORF">P3G67_15895</name>
</gene>
<dbReference type="Proteomes" id="UP001216579">
    <property type="component" value="Unassembled WGS sequence"/>
</dbReference>
<dbReference type="EMBL" id="JARJBC010000008">
    <property type="protein sequence ID" value="MDF3290702.1"/>
    <property type="molecule type" value="Genomic_DNA"/>
</dbReference>
<dbReference type="InterPro" id="IPR029063">
    <property type="entry name" value="SAM-dependent_MTases_sf"/>
</dbReference>
<proteinExistence type="predicted"/>
<comment type="caution">
    <text evidence="1">The sequence shown here is derived from an EMBL/GenBank/DDBJ whole genome shotgun (WGS) entry which is preliminary data.</text>
</comment>
<evidence type="ECO:0008006" key="3">
    <source>
        <dbReference type="Google" id="ProtNLM"/>
    </source>
</evidence>
<protein>
    <recommendedName>
        <fullName evidence="3">Methyltransferase</fullName>
    </recommendedName>
</protein>
<dbReference type="RefSeq" id="WP_276094076.1">
    <property type="nucleotide sequence ID" value="NZ_JARJBC010000008.1"/>
</dbReference>
<evidence type="ECO:0000313" key="2">
    <source>
        <dbReference type="Proteomes" id="UP001216579"/>
    </source>
</evidence>